<dbReference type="OrthoDB" id="1939301at2759"/>
<dbReference type="PANTHER" id="PTHR34212">
    <property type="entry name" value="OS02G0104200 PROTEIN"/>
    <property type="match status" value="1"/>
</dbReference>
<keyword evidence="3" id="KW-1185">Reference proteome</keyword>
<feature type="transmembrane region" description="Helical" evidence="1">
    <location>
        <begin position="135"/>
        <end position="157"/>
    </location>
</feature>
<dbReference type="Proteomes" id="UP000655225">
    <property type="component" value="Unassembled WGS sequence"/>
</dbReference>
<reference evidence="2 3" key="1">
    <citation type="submission" date="2020-04" db="EMBL/GenBank/DDBJ databases">
        <title>Plant Genome Project.</title>
        <authorList>
            <person name="Zhang R.-G."/>
        </authorList>
    </citation>
    <scope>NUCLEOTIDE SEQUENCE [LARGE SCALE GENOMIC DNA]</scope>
    <source>
        <strain evidence="2">YNK0</strain>
        <tissue evidence="2">Leaf</tissue>
    </source>
</reference>
<protein>
    <submittedName>
        <fullName evidence="2">Uncharacterized protein</fullName>
    </submittedName>
</protein>
<dbReference type="AlphaFoldDB" id="A0A835DTU3"/>
<name>A0A835DTU3_TETSI</name>
<keyword evidence="1" id="KW-1133">Transmembrane helix</keyword>
<keyword evidence="1" id="KW-0472">Membrane</keyword>
<accession>A0A835DTU3</accession>
<evidence type="ECO:0000313" key="2">
    <source>
        <dbReference type="EMBL" id="KAF8412489.1"/>
    </source>
</evidence>
<dbReference type="EMBL" id="JABCRI010000001">
    <property type="protein sequence ID" value="KAF8412489.1"/>
    <property type="molecule type" value="Genomic_DNA"/>
</dbReference>
<evidence type="ECO:0000256" key="1">
    <source>
        <dbReference type="SAM" id="Phobius"/>
    </source>
</evidence>
<gene>
    <name evidence="2" type="ORF">HHK36_000454</name>
</gene>
<evidence type="ECO:0000313" key="3">
    <source>
        <dbReference type="Proteomes" id="UP000655225"/>
    </source>
</evidence>
<proteinExistence type="predicted"/>
<dbReference type="PANTHER" id="PTHR34212:SF1">
    <property type="entry name" value="OS06G0106900 PROTEIN"/>
    <property type="match status" value="1"/>
</dbReference>
<comment type="caution">
    <text evidence="2">The sequence shown here is derived from an EMBL/GenBank/DDBJ whole genome shotgun (WGS) entry which is preliminary data.</text>
</comment>
<sequence>MKFEACVCLVSVDLPPWFSLISMALVSDVDLDKESIEKLPRSTLPIICFRDGSPLLPNVSNTSIKVLDSLTNGFVGSIHDLQNVQKCHPSQRNTTVTLKIEQVAEENGEEEEQNEYIEVNADSTDSTILLNLGGGHVSCLMIFTFSVSICLMFFILYRDGKIQGLWEIGKDSAKGWVCVDSDDSCKIVLKKDEGFNHLDRGSNIGLFVGEWRPALPHHGCTKYSLDRSGFVSDTYGSGCKWNNLGNSGRSLSPGIFLRDLHAPHFEERGRNTAEISAGLIVAQAVSSLKIAEDAHAQTRLSSMEC</sequence>
<keyword evidence="1" id="KW-0812">Transmembrane</keyword>
<organism evidence="2 3">
    <name type="scientific">Tetracentron sinense</name>
    <name type="common">Spur-leaf</name>
    <dbReference type="NCBI Taxonomy" id="13715"/>
    <lineage>
        <taxon>Eukaryota</taxon>
        <taxon>Viridiplantae</taxon>
        <taxon>Streptophyta</taxon>
        <taxon>Embryophyta</taxon>
        <taxon>Tracheophyta</taxon>
        <taxon>Spermatophyta</taxon>
        <taxon>Magnoliopsida</taxon>
        <taxon>Trochodendrales</taxon>
        <taxon>Trochodendraceae</taxon>
        <taxon>Tetracentron</taxon>
    </lineage>
</organism>